<reference evidence="4 5" key="2">
    <citation type="journal article" date="2010" name="J. Bacteriol.">
        <title>Genome sequence of the polysaccharide-degrading, thermophilic anaerobe Spirochaeta thermophila DSM 6192.</title>
        <authorList>
            <person name="Angelov A."/>
            <person name="Liebl S."/>
            <person name="Ballschmiter M."/>
            <person name="Bomeke M."/>
            <person name="Lehmann R."/>
            <person name="Liesegang H."/>
            <person name="Daniel R."/>
            <person name="Liebl W."/>
        </authorList>
    </citation>
    <scope>NUCLEOTIDE SEQUENCE [LARGE SCALE GENOMIC DNA]</scope>
    <source>
        <strain evidence="5">ATCC 49972 / DSM 6192 / RI 19.B1</strain>
    </source>
</reference>
<protein>
    <submittedName>
        <fullName evidence="4">ABC transporter, substrate-binding protein</fullName>
    </submittedName>
</protein>
<comment type="similarity">
    <text evidence="2">Belongs to the bacterial solute-binding protein 1 family.</text>
</comment>
<feature type="domain" description="DUF3502" evidence="3">
    <location>
        <begin position="449"/>
        <end position="514"/>
    </location>
</feature>
<dbReference type="PANTHER" id="PTHR43649:SF17">
    <property type="entry name" value="ABC TRANSPORTER SOLUTE BINDING PROTEIN-SUGAR TRANSPORT"/>
    <property type="match status" value="1"/>
</dbReference>
<accession>E0RPP8</accession>
<evidence type="ECO:0000313" key="5">
    <source>
        <dbReference type="Proteomes" id="UP000001296"/>
    </source>
</evidence>
<evidence type="ECO:0000256" key="1">
    <source>
        <dbReference type="ARBA" id="ARBA00004418"/>
    </source>
</evidence>
<dbReference type="AlphaFoldDB" id="E0RPP8"/>
<sequence>MRNVVKGVWLGLLMVVLSFGLWATGAQEEGTAGGAQELKPVELVMWLVGDSVPDYELMLQELNKLTKEELNATIKVNFTTWTDWKTKLRLLLTSGEAFDLVHMAPWGIYQEASKLRLLLPLEDLAPKYAPVTWESYSPDVLKQATVNGHVYMLPFNYTDPYGNGFLYRLDLAEKYGLGKIRNIEDLETYLVTLAKNEKGIIPYNAGEFDLTTYPETICAAMPSFPKAGGEDIIQGLMPYFYVFYDDPNPEPVFILEHPSFREAIEFSRRLYRAGAIPKGVLSNQVGSREAFINGTSAVTLLNPLNANEVYQQVAAKHPDWKLDYWNPYLDLDHPTKAPAINNGMSVPASSRNPQRALMFLEKLHQDQRYHDLTSYGIRGKHWDLDENGQIVLPEGVTVDSTGFAWDRPCPWGWREEKFYRLNPLKFASTWQVIKDWYSAYLAKAVDRKYVSFYLDKEPILAEFAAVDNLKTQYVDPLLWGIADPATYPEVMDKFYAAGLGKVKDEILKQWKAYMAQY</sequence>
<dbReference type="Proteomes" id="UP000001296">
    <property type="component" value="Chromosome"/>
</dbReference>
<dbReference type="SUPFAM" id="SSF53850">
    <property type="entry name" value="Periplasmic binding protein-like II"/>
    <property type="match status" value="1"/>
</dbReference>
<dbReference type="PANTHER" id="PTHR43649">
    <property type="entry name" value="ARABINOSE-BINDING PROTEIN-RELATED"/>
    <property type="match status" value="1"/>
</dbReference>
<dbReference type="InterPro" id="IPR006059">
    <property type="entry name" value="SBP"/>
</dbReference>
<proteinExistence type="inferred from homology"/>
<dbReference type="Pfam" id="PF12010">
    <property type="entry name" value="DUF3502"/>
    <property type="match status" value="1"/>
</dbReference>
<dbReference type="GO" id="GO:0042597">
    <property type="term" value="C:periplasmic space"/>
    <property type="evidence" value="ECO:0007669"/>
    <property type="project" value="UniProtKB-SubCell"/>
</dbReference>
<dbReference type="PaxDb" id="665571-STHERM_c03900"/>
<dbReference type="Pfam" id="PF01547">
    <property type="entry name" value="SBP_bac_1"/>
    <property type="match status" value="1"/>
</dbReference>
<gene>
    <name evidence="4" type="ordered locus">STHERM_c03900</name>
</gene>
<dbReference type="EMBL" id="CP001698">
    <property type="protein sequence ID" value="ADN01362.1"/>
    <property type="molecule type" value="Genomic_DNA"/>
</dbReference>
<name>E0RPP8_WINT6</name>
<evidence type="ECO:0000259" key="3">
    <source>
        <dbReference type="Pfam" id="PF12010"/>
    </source>
</evidence>
<dbReference type="Gene3D" id="3.40.190.10">
    <property type="entry name" value="Periplasmic binding protein-like II"/>
    <property type="match status" value="1"/>
</dbReference>
<dbReference type="InterPro" id="IPR022627">
    <property type="entry name" value="DUF3502"/>
</dbReference>
<dbReference type="HOGENOM" id="CLU_037301_0_0_12"/>
<dbReference type="KEGG" id="sta:STHERM_c03900"/>
<dbReference type="eggNOG" id="COG1653">
    <property type="taxonomic scope" value="Bacteria"/>
</dbReference>
<evidence type="ECO:0000256" key="2">
    <source>
        <dbReference type="ARBA" id="ARBA00008520"/>
    </source>
</evidence>
<dbReference type="RefSeq" id="WP_013313203.1">
    <property type="nucleotide sequence ID" value="NC_014484.1"/>
</dbReference>
<dbReference type="InterPro" id="IPR050490">
    <property type="entry name" value="Bact_solute-bd_prot1"/>
</dbReference>
<reference key="1">
    <citation type="submission" date="2009-08" db="EMBL/GenBank/DDBJ databases">
        <title>The genome sequence of Spirochaeta thermophila DSM6192.</title>
        <authorList>
            <person name="Angelov A."/>
            <person name="Mientus M."/>
            <person name="Wittenberg S."/>
            <person name="Lehmann R."/>
            <person name="Liesegang H."/>
            <person name="Daniel R."/>
            <person name="Liebl W."/>
        </authorList>
    </citation>
    <scope>NUCLEOTIDE SEQUENCE</scope>
    <source>
        <strain>DSM 6192</strain>
    </source>
</reference>
<organism evidence="4 5">
    <name type="scientific">Winmispira thermophila (strain ATCC 49972 / DSM 6192 / RI 19.B1)</name>
    <name type="common">Spirochaeta thermophila</name>
    <dbReference type="NCBI Taxonomy" id="665571"/>
    <lineage>
        <taxon>Bacteria</taxon>
        <taxon>Pseudomonadati</taxon>
        <taxon>Spirochaetota</taxon>
        <taxon>Spirochaetia</taxon>
        <taxon>Winmispirales</taxon>
        <taxon>Winmispiraceae</taxon>
        <taxon>Winmispira</taxon>
    </lineage>
</organism>
<comment type="subcellular location">
    <subcellularLocation>
        <location evidence="1">Periplasm</location>
    </subcellularLocation>
</comment>
<evidence type="ECO:0000313" key="4">
    <source>
        <dbReference type="EMBL" id="ADN01362.1"/>
    </source>
</evidence>